<dbReference type="SMART" id="SM00822">
    <property type="entry name" value="PKS_KR"/>
    <property type="match status" value="1"/>
</dbReference>
<accession>A0AAW3P9Q1</accession>
<organism evidence="4 5">
    <name type="scientific">Burkholderia diffusa</name>
    <dbReference type="NCBI Taxonomy" id="488732"/>
    <lineage>
        <taxon>Bacteria</taxon>
        <taxon>Pseudomonadati</taxon>
        <taxon>Pseudomonadota</taxon>
        <taxon>Betaproteobacteria</taxon>
        <taxon>Burkholderiales</taxon>
        <taxon>Burkholderiaceae</taxon>
        <taxon>Burkholderia</taxon>
        <taxon>Burkholderia cepacia complex</taxon>
    </lineage>
</organism>
<proteinExistence type="inferred from homology"/>
<dbReference type="NCBIfam" id="NF005559">
    <property type="entry name" value="PRK07231.1"/>
    <property type="match status" value="1"/>
</dbReference>
<dbReference type="EMBL" id="LPJV01000059">
    <property type="protein sequence ID" value="KWF46770.1"/>
    <property type="molecule type" value="Genomic_DNA"/>
</dbReference>
<dbReference type="Pfam" id="PF13561">
    <property type="entry name" value="adh_short_C2"/>
    <property type="match status" value="1"/>
</dbReference>
<dbReference type="Proteomes" id="UP000063236">
    <property type="component" value="Unassembled WGS sequence"/>
</dbReference>
<keyword evidence="2" id="KW-0560">Oxidoreductase</keyword>
<evidence type="ECO:0000313" key="4">
    <source>
        <dbReference type="EMBL" id="KWF46770.1"/>
    </source>
</evidence>
<evidence type="ECO:0000256" key="2">
    <source>
        <dbReference type="ARBA" id="ARBA00023002"/>
    </source>
</evidence>
<dbReference type="Gene3D" id="3.40.50.720">
    <property type="entry name" value="NAD(P)-binding Rossmann-like Domain"/>
    <property type="match status" value="1"/>
</dbReference>
<name>A0AAW3P9Q1_9BURK</name>
<dbReference type="InterPro" id="IPR057326">
    <property type="entry name" value="KR_dom"/>
</dbReference>
<protein>
    <recommendedName>
        <fullName evidence="3">Ketoreductase domain-containing protein</fullName>
    </recommendedName>
</protein>
<dbReference type="InterPro" id="IPR002347">
    <property type="entry name" value="SDR_fam"/>
</dbReference>
<dbReference type="PANTHER" id="PTHR43477">
    <property type="entry name" value="DIHYDROANTICAPSIN 7-DEHYDROGENASE"/>
    <property type="match status" value="1"/>
</dbReference>
<feature type="domain" description="Ketoreductase" evidence="3">
    <location>
        <begin position="22"/>
        <end position="201"/>
    </location>
</feature>
<dbReference type="GO" id="GO:0016491">
    <property type="term" value="F:oxidoreductase activity"/>
    <property type="evidence" value="ECO:0007669"/>
    <property type="project" value="UniProtKB-KW"/>
</dbReference>
<dbReference type="RefSeq" id="WP_060188574.1">
    <property type="nucleotide sequence ID" value="NZ_LPJS01000026.1"/>
</dbReference>
<dbReference type="CDD" id="cd05233">
    <property type="entry name" value="SDR_c"/>
    <property type="match status" value="1"/>
</dbReference>
<dbReference type="AlphaFoldDB" id="A0AAW3P9Q1"/>
<comment type="similarity">
    <text evidence="1">Belongs to the short-chain dehydrogenases/reductases (SDR) family.</text>
</comment>
<dbReference type="SUPFAM" id="SSF51735">
    <property type="entry name" value="NAD(P)-binding Rossmann-fold domains"/>
    <property type="match status" value="1"/>
</dbReference>
<dbReference type="PRINTS" id="PR00081">
    <property type="entry name" value="GDHRDH"/>
</dbReference>
<dbReference type="InterPro" id="IPR036291">
    <property type="entry name" value="NAD(P)-bd_dom_sf"/>
</dbReference>
<evidence type="ECO:0000313" key="5">
    <source>
        <dbReference type="Proteomes" id="UP000063236"/>
    </source>
</evidence>
<dbReference type="PANTHER" id="PTHR43477:SF1">
    <property type="entry name" value="DIHYDROANTICAPSIN 7-DEHYDROGENASE"/>
    <property type="match status" value="1"/>
</dbReference>
<sequence length="272" mass="28370">MNTQTTSHHPLDWMVNSSIKSLTALIVGGGSGIGEATAKVFAANGGSVVVADLSRDAANRVADEIVSDGGSATAVTMNIGEQTDIDRAVAHTLAAYGRLDVVVNSAALVRPDKLESCSLDEWKACFHVNVDGALMLARTCLPHLRESPHAAIVNVTSLGGVWGRPNGGSYGPSKAALMTLSRQMALEWAQYGVRVNAVNPGTIDTPLCRATVPEAVLTERATKIPMGRLGTPTEMANLIVYLASPAASYITAQVIACDGGHSQSMFSVPMGK</sequence>
<reference evidence="4 5" key="1">
    <citation type="submission" date="2015-11" db="EMBL/GenBank/DDBJ databases">
        <title>Expanding the genomic diversity of Burkholderia species for the development of highly accurate diagnostics.</title>
        <authorList>
            <person name="Sahl J."/>
            <person name="Keim P."/>
            <person name="Wagner D."/>
        </authorList>
    </citation>
    <scope>NUCLEOTIDE SEQUENCE [LARGE SCALE GENOMIC DNA]</scope>
    <source>
        <strain evidence="4 5">MSMB378WGS</strain>
    </source>
</reference>
<evidence type="ECO:0000256" key="1">
    <source>
        <dbReference type="ARBA" id="ARBA00006484"/>
    </source>
</evidence>
<dbReference type="InterPro" id="IPR051122">
    <property type="entry name" value="SDR_DHRS6-like"/>
</dbReference>
<dbReference type="FunFam" id="3.40.50.720:FF:000084">
    <property type="entry name" value="Short-chain dehydrogenase reductase"/>
    <property type="match status" value="1"/>
</dbReference>
<evidence type="ECO:0000259" key="3">
    <source>
        <dbReference type="SMART" id="SM00822"/>
    </source>
</evidence>
<gene>
    <name evidence="4" type="ORF">WL88_26050</name>
</gene>
<dbReference type="PRINTS" id="PR00080">
    <property type="entry name" value="SDRFAMILY"/>
</dbReference>
<comment type="caution">
    <text evidence="4">The sequence shown here is derived from an EMBL/GenBank/DDBJ whole genome shotgun (WGS) entry which is preliminary data.</text>
</comment>